<reference evidence="2 3" key="1">
    <citation type="journal article" date="2019" name="Nat. Ecol. Evol.">
        <title>Megaphylogeny resolves global patterns of mushroom evolution.</title>
        <authorList>
            <person name="Varga T."/>
            <person name="Krizsan K."/>
            <person name="Foldi C."/>
            <person name="Dima B."/>
            <person name="Sanchez-Garcia M."/>
            <person name="Sanchez-Ramirez S."/>
            <person name="Szollosi G.J."/>
            <person name="Szarkandi J.G."/>
            <person name="Papp V."/>
            <person name="Albert L."/>
            <person name="Andreopoulos W."/>
            <person name="Angelini C."/>
            <person name="Antonin V."/>
            <person name="Barry K.W."/>
            <person name="Bougher N.L."/>
            <person name="Buchanan P."/>
            <person name="Buyck B."/>
            <person name="Bense V."/>
            <person name="Catcheside P."/>
            <person name="Chovatia M."/>
            <person name="Cooper J."/>
            <person name="Damon W."/>
            <person name="Desjardin D."/>
            <person name="Finy P."/>
            <person name="Geml J."/>
            <person name="Haridas S."/>
            <person name="Hughes K."/>
            <person name="Justo A."/>
            <person name="Karasinski D."/>
            <person name="Kautmanova I."/>
            <person name="Kiss B."/>
            <person name="Kocsube S."/>
            <person name="Kotiranta H."/>
            <person name="LaButti K.M."/>
            <person name="Lechner B.E."/>
            <person name="Liimatainen K."/>
            <person name="Lipzen A."/>
            <person name="Lukacs Z."/>
            <person name="Mihaltcheva S."/>
            <person name="Morgado L.N."/>
            <person name="Niskanen T."/>
            <person name="Noordeloos M.E."/>
            <person name="Ohm R.A."/>
            <person name="Ortiz-Santana B."/>
            <person name="Ovrebo C."/>
            <person name="Racz N."/>
            <person name="Riley R."/>
            <person name="Savchenko A."/>
            <person name="Shiryaev A."/>
            <person name="Soop K."/>
            <person name="Spirin V."/>
            <person name="Szebenyi C."/>
            <person name="Tomsovsky M."/>
            <person name="Tulloss R.E."/>
            <person name="Uehling J."/>
            <person name="Grigoriev I.V."/>
            <person name="Vagvolgyi C."/>
            <person name="Papp T."/>
            <person name="Martin F.M."/>
            <person name="Miettinen O."/>
            <person name="Hibbett D.S."/>
            <person name="Nagy L.G."/>
        </authorList>
    </citation>
    <scope>NUCLEOTIDE SEQUENCE [LARGE SCALE GENOMIC DNA]</scope>
    <source>
        <strain evidence="2 3">CBS 121175</strain>
    </source>
</reference>
<protein>
    <submittedName>
        <fullName evidence="2">Uncharacterized protein</fullName>
    </submittedName>
</protein>
<dbReference type="EMBL" id="ML210506">
    <property type="protein sequence ID" value="TFK17467.1"/>
    <property type="molecule type" value="Genomic_DNA"/>
</dbReference>
<name>A0A5C3KCI3_COPMA</name>
<gene>
    <name evidence="2" type="ORF">FA15DRAFT_734875</name>
</gene>
<dbReference type="STRING" id="230819.A0A5C3KCI3"/>
<feature type="region of interest" description="Disordered" evidence="1">
    <location>
        <begin position="136"/>
        <end position="308"/>
    </location>
</feature>
<dbReference type="Proteomes" id="UP000307440">
    <property type="component" value="Unassembled WGS sequence"/>
</dbReference>
<feature type="compositionally biased region" description="Polar residues" evidence="1">
    <location>
        <begin position="250"/>
        <end position="263"/>
    </location>
</feature>
<proteinExistence type="predicted"/>
<dbReference type="OrthoDB" id="99432at2759"/>
<feature type="compositionally biased region" description="Polar residues" evidence="1">
    <location>
        <begin position="194"/>
        <end position="207"/>
    </location>
</feature>
<organism evidence="2 3">
    <name type="scientific">Coprinopsis marcescibilis</name>
    <name type="common">Agaric fungus</name>
    <name type="synonym">Psathyrella marcescibilis</name>
    <dbReference type="NCBI Taxonomy" id="230819"/>
    <lineage>
        <taxon>Eukaryota</taxon>
        <taxon>Fungi</taxon>
        <taxon>Dikarya</taxon>
        <taxon>Basidiomycota</taxon>
        <taxon>Agaricomycotina</taxon>
        <taxon>Agaricomycetes</taxon>
        <taxon>Agaricomycetidae</taxon>
        <taxon>Agaricales</taxon>
        <taxon>Agaricineae</taxon>
        <taxon>Psathyrellaceae</taxon>
        <taxon>Coprinopsis</taxon>
    </lineage>
</organism>
<feature type="region of interest" description="Disordered" evidence="1">
    <location>
        <begin position="30"/>
        <end position="89"/>
    </location>
</feature>
<sequence>MGKKPALPRSLPGLASMTYAHAMPNMHLTSADAGQALRHPDDDNVTPFGPDHPASNYRLPPPHSTPHMPSYLHRPMTSTQPSQQPRWQEAPQTQWHSIDPNSLDAAFLPLPSSSNADLTHPPTIAQSVGAIPAHAVAGQRCKRSPSPAPASSKKKKAAIKSTEIDSSEEVVKCPKPTGSGQRPGHITRSKHTDQLINGSAGTRTCNDSVHENSVEEEDGDEEGGRDGDENAGDNEGSNQQSRSREVKSATIRSCRSEASQPHQNPLRRRGPATELATRLANALDPETQRARDEDRSFRSMQASQSLIVSQQLRDANTTIESLRSEAQTLQMRLSDA</sequence>
<feature type="compositionally biased region" description="Basic and acidic residues" evidence="1">
    <location>
        <begin position="286"/>
        <end position="297"/>
    </location>
</feature>
<keyword evidence="3" id="KW-1185">Reference proteome</keyword>
<accession>A0A5C3KCI3</accession>
<feature type="compositionally biased region" description="Polar residues" evidence="1">
    <location>
        <begin position="298"/>
        <end position="308"/>
    </location>
</feature>
<dbReference type="AlphaFoldDB" id="A0A5C3KCI3"/>
<evidence type="ECO:0000256" key="1">
    <source>
        <dbReference type="SAM" id="MobiDB-lite"/>
    </source>
</evidence>
<evidence type="ECO:0000313" key="3">
    <source>
        <dbReference type="Proteomes" id="UP000307440"/>
    </source>
</evidence>
<evidence type="ECO:0000313" key="2">
    <source>
        <dbReference type="EMBL" id="TFK17467.1"/>
    </source>
</evidence>
<feature type="compositionally biased region" description="Polar residues" evidence="1">
    <location>
        <begin position="76"/>
        <end position="89"/>
    </location>
</feature>